<feature type="transmembrane region" description="Helical" evidence="6">
    <location>
        <begin position="688"/>
        <end position="714"/>
    </location>
</feature>
<feature type="compositionally biased region" description="Low complexity" evidence="5">
    <location>
        <begin position="72"/>
        <end position="82"/>
    </location>
</feature>
<keyword evidence="3 6" id="KW-1133">Transmembrane helix</keyword>
<dbReference type="Proteomes" id="UP000009131">
    <property type="component" value="Unassembled WGS sequence"/>
</dbReference>
<dbReference type="HOGENOM" id="CLU_356807_0_0_1"/>
<feature type="transmembrane region" description="Helical" evidence="6">
    <location>
        <begin position="634"/>
        <end position="654"/>
    </location>
</feature>
<dbReference type="Gene3D" id="1.20.1250.20">
    <property type="entry name" value="MFS general substrate transporter like domains"/>
    <property type="match status" value="1"/>
</dbReference>
<reference evidence="8 9" key="2">
    <citation type="journal article" date="2012" name="Open Biol.">
        <title>Characteristics of nucleosomes and linker DNA regions on the genome of the basidiomycete Mixia osmundae revealed by mono- and dinucleosome mapping.</title>
        <authorList>
            <person name="Nishida H."/>
            <person name="Kondo S."/>
            <person name="Matsumoto T."/>
            <person name="Suzuki Y."/>
            <person name="Yoshikawa H."/>
            <person name="Taylor T.D."/>
            <person name="Sugiyama J."/>
        </authorList>
    </citation>
    <scope>NUCLEOTIDE SEQUENCE [LARGE SCALE GENOMIC DNA]</scope>
    <source>
        <strain evidence="9">CBS 9802 / IAM 14324 / JCM 22182 / KY 12970</strain>
    </source>
</reference>
<protein>
    <recommendedName>
        <fullName evidence="7">Major facilitator superfamily (MFS) profile domain-containing protein</fullName>
    </recommendedName>
</protein>
<keyword evidence="9" id="KW-1185">Reference proteome</keyword>
<evidence type="ECO:0000313" key="9">
    <source>
        <dbReference type="Proteomes" id="UP000009131"/>
    </source>
</evidence>
<evidence type="ECO:0000256" key="2">
    <source>
        <dbReference type="ARBA" id="ARBA00022692"/>
    </source>
</evidence>
<dbReference type="InterPro" id="IPR011701">
    <property type="entry name" value="MFS"/>
</dbReference>
<feature type="compositionally biased region" description="Polar residues" evidence="5">
    <location>
        <begin position="168"/>
        <end position="180"/>
    </location>
</feature>
<dbReference type="OMA" id="IFANQET"/>
<dbReference type="RefSeq" id="XP_014569689.1">
    <property type="nucleotide sequence ID" value="XM_014714203.1"/>
</dbReference>
<proteinExistence type="predicted"/>
<accession>G7DXA3</accession>
<feature type="transmembrane region" description="Helical" evidence="6">
    <location>
        <begin position="422"/>
        <end position="442"/>
    </location>
</feature>
<dbReference type="STRING" id="764103.G7DXA3"/>
<name>G7DXA3_MIXOS</name>
<dbReference type="EMBL" id="BABT02000061">
    <property type="protein sequence ID" value="GAA95213.1"/>
    <property type="molecule type" value="Genomic_DNA"/>
</dbReference>
<dbReference type="SUPFAM" id="SSF103473">
    <property type="entry name" value="MFS general substrate transporter"/>
    <property type="match status" value="1"/>
</dbReference>
<dbReference type="eggNOG" id="KOG0255">
    <property type="taxonomic scope" value="Eukaryota"/>
</dbReference>
<feature type="domain" description="Major facilitator superfamily (MFS) profile" evidence="7">
    <location>
        <begin position="324"/>
        <end position="750"/>
    </location>
</feature>
<feature type="compositionally biased region" description="Basic and acidic residues" evidence="5">
    <location>
        <begin position="137"/>
        <end position="147"/>
    </location>
</feature>
<feature type="transmembrane region" description="Helical" evidence="6">
    <location>
        <begin position="454"/>
        <end position="475"/>
    </location>
</feature>
<comment type="subcellular location">
    <subcellularLocation>
        <location evidence="1">Membrane</location>
        <topology evidence="1">Multi-pass membrane protein</topology>
    </subcellularLocation>
</comment>
<feature type="transmembrane region" description="Helical" evidence="6">
    <location>
        <begin position="393"/>
        <end position="410"/>
    </location>
</feature>
<feature type="region of interest" description="Disordered" evidence="5">
    <location>
        <begin position="124"/>
        <end position="188"/>
    </location>
</feature>
<dbReference type="InParanoid" id="G7DXA3"/>
<feature type="transmembrane region" description="Helical" evidence="6">
    <location>
        <begin position="557"/>
        <end position="576"/>
    </location>
</feature>
<evidence type="ECO:0000256" key="4">
    <source>
        <dbReference type="ARBA" id="ARBA00023136"/>
    </source>
</evidence>
<organism evidence="8 9">
    <name type="scientific">Mixia osmundae (strain CBS 9802 / IAM 14324 / JCM 22182 / KY 12970)</name>
    <dbReference type="NCBI Taxonomy" id="764103"/>
    <lineage>
        <taxon>Eukaryota</taxon>
        <taxon>Fungi</taxon>
        <taxon>Dikarya</taxon>
        <taxon>Basidiomycota</taxon>
        <taxon>Pucciniomycotina</taxon>
        <taxon>Mixiomycetes</taxon>
        <taxon>Mixiales</taxon>
        <taxon>Mixiaceae</taxon>
        <taxon>Mixia</taxon>
    </lineage>
</organism>
<evidence type="ECO:0000256" key="1">
    <source>
        <dbReference type="ARBA" id="ARBA00004141"/>
    </source>
</evidence>
<dbReference type="PROSITE" id="PS50850">
    <property type="entry name" value="MFS"/>
    <property type="match status" value="1"/>
</dbReference>
<dbReference type="GO" id="GO:0005886">
    <property type="term" value="C:plasma membrane"/>
    <property type="evidence" value="ECO:0007669"/>
    <property type="project" value="TreeGrafter"/>
</dbReference>
<evidence type="ECO:0000313" key="8">
    <source>
        <dbReference type="EMBL" id="GAA95213.1"/>
    </source>
</evidence>
<evidence type="ECO:0000256" key="6">
    <source>
        <dbReference type="SAM" id="Phobius"/>
    </source>
</evidence>
<keyword evidence="4 6" id="KW-0472">Membrane</keyword>
<evidence type="ECO:0000259" key="7">
    <source>
        <dbReference type="PROSITE" id="PS50850"/>
    </source>
</evidence>
<evidence type="ECO:0000256" key="3">
    <source>
        <dbReference type="ARBA" id="ARBA00022989"/>
    </source>
</evidence>
<dbReference type="CDD" id="cd17323">
    <property type="entry name" value="MFS_Tpo1_MDR_like"/>
    <property type="match status" value="1"/>
</dbReference>
<dbReference type="Pfam" id="PF07690">
    <property type="entry name" value="MFS_1"/>
    <property type="match status" value="1"/>
</dbReference>
<reference evidence="8 9" key="1">
    <citation type="journal article" date="2011" name="J. Gen. Appl. Microbiol.">
        <title>Draft genome sequencing of the enigmatic basidiomycete Mixia osmundae.</title>
        <authorList>
            <person name="Nishida H."/>
            <person name="Nagatsuka Y."/>
            <person name="Sugiyama J."/>
        </authorList>
    </citation>
    <scope>NUCLEOTIDE SEQUENCE [LARGE SCALE GENOMIC DNA]</scope>
    <source>
        <strain evidence="9">CBS 9802 / IAM 14324 / JCM 22182 / KY 12970</strain>
    </source>
</reference>
<feature type="region of interest" description="Disordered" evidence="5">
    <location>
        <begin position="205"/>
        <end position="269"/>
    </location>
</feature>
<dbReference type="PROSITE" id="PS00216">
    <property type="entry name" value="SUGAR_TRANSPORT_1"/>
    <property type="match status" value="1"/>
</dbReference>
<feature type="transmembrane region" description="Helical" evidence="6">
    <location>
        <begin position="726"/>
        <end position="745"/>
    </location>
</feature>
<dbReference type="InterPro" id="IPR036259">
    <property type="entry name" value="MFS_trans_sf"/>
</dbReference>
<dbReference type="InterPro" id="IPR020846">
    <property type="entry name" value="MFS_dom"/>
</dbReference>
<feature type="transmembrane region" description="Helical" evidence="6">
    <location>
        <begin position="363"/>
        <end position="381"/>
    </location>
</feature>
<feature type="transmembrane region" description="Helical" evidence="6">
    <location>
        <begin position="481"/>
        <end position="500"/>
    </location>
</feature>
<feature type="compositionally biased region" description="Basic and acidic residues" evidence="5">
    <location>
        <begin position="241"/>
        <end position="252"/>
    </location>
</feature>
<dbReference type="PANTHER" id="PTHR23502:SF134">
    <property type="entry name" value="MAJOR FACILITATOR SUPERFAMILY (MFS) PROFILE DOMAIN-CONTAINING PROTEIN-RELATED"/>
    <property type="match status" value="1"/>
</dbReference>
<gene>
    <name evidence="8" type="primary">Mo01869</name>
    <name evidence="8" type="ORF">E5Q_01869</name>
</gene>
<feature type="region of interest" description="Disordered" evidence="5">
    <location>
        <begin position="285"/>
        <end position="307"/>
    </location>
</feature>
<dbReference type="InterPro" id="IPR005829">
    <property type="entry name" value="Sugar_transporter_CS"/>
</dbReference>
<dbReference type="GO" id="GO:0042908">
    <property type="term" value="P:xenobiotic transport"/>
    <property type="evidence" value="ECO:0007669"/>
    <property type="project" value="UniProtKB-ARBA"/>
</dbReference>
<dbReference type="PANTHER" id="PTHR23502">
    <property type="entry name" value="MAJOR FACILITATOR SUPERFAMILY"/>
    <property type="match status" value="1"/>
</dbReference>
<keyword evidence="2 6" id="KW-0812">Transmembrane</keyword>
<dbReference type="AlphaFoldDB" id="G7DXA3"/>
<evidence type="ECO:0000256" key="5">
    <source>
        <dbReference type="SAM" id="MobiDB-lite"/>
    </source>
</evidence>
<dbReference type="OrthoDB" id="5376138at2759"/>
<feature type="transmembrane region" description="Helical" evidence="6">
    <location>
        <begin position="660"/>
        <end position="681"/>
    </location>
</feature>
<dbReference type="GO" id="GO:0140115">
    <property type="term" value="P:export across plasma membrane"/>
    <property type="evidence" value="ECO:0007669"/>
    <property type="project" value="UniProtKB-ARBA"/>
</dbReference>
<comment type="caution">
    <text evidence="8">The sequence shown here is derived from an EMBL/GenBank/DDBJ whole genome shotgun (WGS) entry which is preliminary data.</text>
</comment>
<feature type="transmembrane region" description="Helical" evidence="6">
    <location>
        <begin position="325"/>
        <end position="348"/>
    </location>
</feature>
<dbReference type="FunFam" id="1.20.1250.20:FF:000082">
    <property type="entry name" value="MFS multidrug transporter, putative"/>
    <property type="match status" value="1"/>
</dbReference>
<dbReference type="GO" id="GO:0022857">
    <property type="term" value="F:transmembrane transporter activity"/>
    <property type="evidence" value="ECO:0007669"/>
    <property type="project" value="InterPro"/>
</dbReference>
<feature type="region of interest" description="Disordered" evidence="5">
    <location>
        <begin position="1"/>
        <end position="86"/>
    </location>
</feature>
<sequence>MSHPRPAQAVIAADDSSKPRPDTASTTVTLLDESGAHARQHANGHAKEDAAHLPRRPSQRASSSSDVFAFAPDSPSSLPSPSRAYTMNAAGRDAPVIDARSDAHRSRTGSMQSTAASTLADHSFDLPANGAANQRESTARRQPERSTSRLSLRNVFSLGAGRRRPSASALTPFNRKSNNGYGRENLSLGELEPSCTCSQRRDSEDTVASHRAPQCPTETHSGQEPRRSGFACVPRALDSSTDGKRMLSRDDSGDGAMTTAGTGPLEDIETSKRYIQSQLQNASQLYKSRSGRGKDPEKADAPIWVDWDGPTDPANPLNFSKARKWTISLIGILFCGVVSLSTSGYAIIQDSIQEKLGASREVVILGVTLFTFTFGSAPLLLAPLSEVYGRKPIYIASALIFTIFFVPQALAQNIGTILVSRFIAGIGGSTAVALVGGTLSDLWRAHERGLPMSLFALSAFAFTGLGPVALGYPAMILGFRWVNWIMFAASACFSVFVIFANQETRASVLLSRKAKRLRAETGDDRYQCLADADKESFRIMMSVSLTRPLRLLFTEPILAALALWISMAWGTLYLLLEGIPIVFGQVYGFNLGEQGLVFSTQIVGSLLGVGLDVWSNRKYLHNVARKGPEARLYIALVAAVCFPLGYWLYTWLSWSSVHWIAPSIGLTIAYIGLFGTYLAVFNYLSDAYTLYASSALAVMSFCRNVTGAVFPLFASQMYDALGIHGAGSLLAAVATLLGVIPFLIFKYGALLRSRSKVSVELVRLQAQEEARYAEAMSLASRSSPDA</sequence>